<name>A0ABR2IJ42_9EUKA</name>
<dbReference type="SUPFAM" id="SSF48371">
    <property type="entry name" value="ARM repeat"/>
    <property type="match status" value="1"/>
</dbReference>
<evidence type="ECO:0000313" key="2">
    <source>
        <dbReference type="EMBL" id="KAK8863642.1"/>
    </source>
</evidence>
<keyword evidence="3" id="KW-1185">Reference proteome</keyword>
<feature type="region of interest" description="Disordered" evidence="1">
    <location>
        <begin position="581"/>
        <end position="604"/>
    </location>
</feature>
<evidence type="ECO:0000256" key="1">
    <source>
        <dbReference type="SAM" id="MobiDB-lite"/>
    </source>
</evidence>
<sequence>MLKNTNIEQINSYFDAFQKVLNPDDFLKISNSQVEIELASINAIICISEILTSKFVLKHDIKFQIFSKSKAGYYDFMIILKNIIDLPIIYPKSVRCCAIKQIGYIVRRINNIKESQFIKLVYEFADDFSRRLLSSAKMNKDFIISYLNALGKMAIDQQLQQILLQVLDEYVRTINSFDMNTQIAICKTMQYLKQPTSDILNYFKKLSQSQDAPSSISSYGSLSFISLSIQIGNPINLSKLLFHIQKVKTLESPSEFVVDSTLKIINQIALHSQNDTKRCIEILNDYAFGNSPVCRHKALKMAAILAKKFNDHEMMEKIIQTCITHISNYLNGSTKLLKSIGNTLAVIGMKETSNANQINQLFQTVLNKTYDFPRKIFDYITHFTQPVLRTKTKIIMYNEKDIFENYLQKEKNLSFSDDSDLVSQLHKNLINNGMQKQLLDTFYFSNPKNEYGYVNIKDWFITIPNHIIIYEDILSLFVTCCIDIFKSSSTIPTFQKALASLKADSLLQKNGFLSSDNNNDRAVCNTWAKFVSILGPFAISNYVQLFFGLLKDPDLCSHKALLNILAEIQFTKECIDKRHKDKEKIRKPSVKIDQRSTNQRRNIH</sequence>
<evidence type="ECO:0000313" key="3">
    <source>
        <dbReference type="Proteomes" id="UP001470230"/>
    </source>
</evidence>
<accession>A0ABR2IJ42</accession>
<feature type="compositionally biased region" description="Basic and acidic residues" evidence="1">
    <location>
        <begin position="581"/>
        <end position="594"/>
    </location>
</feature>
<gene>
    <name evidence="2" type="ORF">M9Y10_011330</name>
</gene>
<proteinExistence type="predicted"/>
<dbReference type="Proteomes" id="UP001470230">
    <property type="component" value="Unassembled WGS sequence"/>
</dbReference>
<dbReference type="EMBL" id="JAPFFF010000017">
    <property type="protein sequence ID" value="KAK8863642.1"/>
    <property type="molecule type" value="Genomic_DNA"/>
</dbReference>
<dbReference type="InterPro" id="IPR016024">
    <property type="entry name" value="ARM-type_fold"/>
</dbReference>
<organism evidence="2 3">
    <name type="scientific">Tritrichomonas musculus</name>
    <dbReference type="NCBI Taxonomy" id="1915356"/>
    <lineage>
        <taxon>Eukaryota</taxon>
        <taxon>Metamonada</taxon>
        <taxon>Parabasalia</taxon>
        <taxon>Tritrichomonadida</taxon>
        <taxon>Tritrichomonadidae</taxon>
        <taxon>Tritrichomonas</taxon>
    </lineage>
</organism>
<reference evidence="2 3" key="1">
    <citation type="submission" date="2024-04" db="EMBL/GenBank/DDBJ databases">
        <title>Tritrichomonas musculus Genome.</title>
        <authorList>
            <person name="Alves-Ferreira E."/>
            <person name="Grigg M."/>
            <person name="Lorenzi H."/>
            <person name="Galac M."/>
        </authorList>
    </citation>
    <scope>NUCLEOTIDE SEQUENCE [LARGE SCALE GENOMIC DNA]</scope>
    <source>
        <strain evidence="2 3">EAF2021</strain>
    </source>
</reference>
<dbReference type="Gene3D" id="1.25.10.10">
    <property type="entry name" value="Leucine-rich Repeat Variant"/>
    <property type="match status" value="1"/>
</dbReference>
<protein>
    <submittedName>
        <fullName evidence="2">Uncharacterized protein</fullName>
    </submittedName>
</protein>
<dbReference type="InterPro" id="IPR011989">
    <property type="entry name" value="ARM-like"/>
</dbReference>
<comment type="caution">
    <text evidence="2">The sequence shown here is derived from an EMBL/GenBank/DDBJ whole genome shotgun (WGS) entry which is preliminary data.</text>
</comment>
<feature type="compositionally biased region" description="Polar residues" evidence="1">
    <location>
        <begin position="595"/>
        <end position="604"/>
    </location>
</feature>